<evidence type="ECO:0000313" key="5">
    <source>
        <dbReference type="EMBL" id="MFC4352403.1"/>
    </source>
</evidence>
<dbReference type="InterPro" id="IPR002173">
    <property type="entry name" value="Carboh/pur_kinase_PfkB_CS"/>
</dbReference>
<proteinExistence type="inferred from homology"/>
<keyword evidence="3 5" id="KW-0418">Kinase</keyword>
<dbReference type="Pfam" id="PF00294">
    <property type="entry name" value="PfkB"/>
    <property type="match status" value="1"/>
</dbReference>
<organism evidence="5 6">
    <name type="scientific">Fodinicurvata halophila</name>
    <dbReference type="NCBI Taxonomy" id="1419723"/>
    <lineage>
        <taxon>Bacteria</taxon>
        <taxon>Pseudomonadati</taxon>
        <taxon>Pseudomonadota</taxon>
        <taxon>Alphaproteobacteria</taxon>
        <taxon>Rhodospirillales</taxon>
        <taxon>Rhodovibrionaceae</taxon>
        <taxon>Fodinicurvata</taxon>
    </lineage>
</organism>
<dbReference type="InterPro" id="IPR011611">
    <property type="entry name" value="PfkB_dom"/>
</dbReference>
<evidence type="ECO:0000259" key="4">
    <source>
        <dbReference type="Pfam" id="PF00294"/>
    </source>
</evidence>
<dbReference type="Gene3D" id="3.30.1110.10">
    <property type="match status" value="1"/>
</dbReference>
<accession>A0ABV8UM91</accession>
<dbReference type="GO" id="GO:0016301">
    <property type="term" value="F:kinase activity"/>
    <property type="evidence" value="ECO:0007669"/>
    <property type="project" value="UniProtKB-KW"/>
</dbReference>
<dbReference type="Gene3D" id="3.40.1190.20">
    <property type="match status" value="1"/>
</dbReference>
<keyword evidence="2" id="KW-0808">Transferase</keyword>
<comment type="caution">
    <text evidence="5">The sequence shown here is derived from an EMBL/GenBank/DDBJ whole genome shotgun (WGS) entry which is preliminary data.</text>
</comment>
<keyword evidence="6" id="KW-1185">Reference proteome</keyword>
<gene>
    <name evidence="5" type="ORF">ACFOW6_12710</name>
</gene>
<comment type="similarity">
    <text evidence="1">Belongs to the carbohydrate kinase PfkB family.</text>
</comment>
<evidence type="ECO:0000313" key="6">
    <source>
        <dbReference type="Proteomes" id="UP001595799"/>
    </source>
</evidence>
<dbReference type="PANTHER" id="PTHR43320:SF3">
    <property type="entry name" value="CARBOHYDRATE KINASE PFKB DOMAIN-CONTAINING PROTEIN"/>
    <property type="match status" value="1"/>
</dbReference>
<dbReference type="InterPro" id="IPR029056">
    <property type="entry name" value="Ribokinase-like"/>
</dbReference>
<evidence type="ECO:0000256" key="1">
    <source>
        <dbReference type="ARBA" id="ARBA00010688"/>
    </source>
</evidence>
<evidence type="ECO:0000256" key="2">
    <source>
        <dbReference type="ARBA" id="ARBA00022679"/>
    </source>
</evidence>
<dbReference type="CDD" id="cd01168">
    <property type="entry name" value="adenosine_kinase"/>
    <property type="match status" value="1"/>
</dbReference>
<evidence type="ECO:0000256" key="3">
    <source>
        <dbReference type="ARBA" id="ARBA00022777"/>
    </source>
</evidence>
<feature type="domain" description="Carbohydrate kinase PfkB" evidence="4">
    <location>
        <begin position="57"/>
        <end position="316"/>
    </location>
</feature>
<dbReference type="InterPro" id="IPR052700">
    <property type="entry name" value="Carb_kinase_PfkB-like"/>
</dbReference>
<dbReference type="PROSITE" id="PS00584">
    <property type="entry name" value="PFKB_KINASES_2"/>
    <property type="match status" value="1"/>
</dbReference>
<sequence>MTDKAFDVVGIGNAIVDVISTSSDAFLEEHDLSKGGMTLVDAERARQLYAATGPTTEMSGGSAANTLAGLASLGGRGGFIGKVRNDQLGEIFRHDIRSTGIAFTTLPGDDGAATGRCLVFVTPDAQRTMATHLGISVTLGPEDVNHELIAEARVLYLEGYLWDAESAKQAFLDAVATAKANETQVALSLSDPFCVERHRESFLNLIEHHVDLLFANEQEAKSLYLCEKLDKATAKLRHHCDTVVITRSAAGSLILQGEESVEVAAETLGEVVDTTGAGDLYAAGFLYGHTRGHPPSSCGHIGALAAGEAISHVGPRPQQSLSELLAARELQL</sequence>
<name>A0ABV8UM91_9PROT</name>
<dbReference type="RefSeq" id="WP_382422754.1">
    <property type="nucleotide sequence ID" value="NZ_JBHSCW010000007.1"/>
</dbReference>
<dbReference type="SUPFAM" id="SSF53613">
    <property type="entry name" value="Ribokinase-like"/>
    <property type="match status" value="1"/>
</dbReference>
<dbReference type="EMBL" id="JBHSCW010000007">
    <property type="protein sequence ID" value="MFC4352403.1"/>
    <property type="molecule type" value="Genomic_DNA"/>
</dbReference>
<reference evidence="6" key="1">
    <citation type="journal article" date="2019" name="Int. J. Syst. Evol. Microbiol.">
        <title>The Global Catalogue of Microorganisms (GCM) 10K type strain sequencing project: providing services to taxonomists for standard genome sequencing and annotation.</title>
        <authorList>
            <consortium name="The Broad Institute Genomics Platform"/>
            <consortium name="The Broad Institute Genome Sequencing Center for Infectious Disease"/>
            <person name="Wu L."/>
            <person name="Ma J."/>
        </authorList>
    </citation>
    <scope>NUCLEOTIDE SEQUENCE [LARGE SCALE GENOMIC DNA]</scope>
    <source>
        <strain evidence="6">CECT 8472</strain>
    </source>
</reference>
<dbReference type="PANTHER" id="PTHR43320">
    <property type="entry name" value="SUGAR KINASE"/>
    <property type="match status" value="1"/>
</dbReference>
<dbReference type="Proteomes" id="UP001595799">
    <property type="component" value="Unassembled WGS sequence"/>
</dbReference>
<protein>
    <submittedName>
        <fullName evidence="5">Adenosine kinase</fullName>
    </submittedName>
</protein>